<dbReference type="SUPFAM" id="SSF116726">
    <property type="entry name" value="TrkA C-terminal domain-like"/>
    <property type="match status" value="1"/>
</dbReference>
<dbReference type="Pfam" id="PF02080">
    <property type="entry name" value="TrkA_C"/>
    <property type="match status" value="1"/>
</dbReference>
<dbReference type="PROSITE" id="PS51202">
    <property type="entry name" value="RCK_C"/>
    <property type="match status" value="1"/>
</dbReference>
<evidence type="ECO:0000259" key="1">
    <source>
        <dbReference type="PROSITE" id="PS51202"/>
    </source>
</evidence>
<protein>
    <recommendedName>
        <fullName evidence="1">RCK C-terminal domain-containing protein</fullName>
    </recommendedName>
</protein>
<dbReference type="InterPro" id="IPR058776">
    <property type="entry name" value="KhtT-like_N"/>
</dbReference>
<accession>A0ABQ3XHS7</accession>
<keyword evidence="3" id="KW-1185">Reference proteome</keyword>
<dbReference type="EMBL" id="BOMG01000080">
    <property type="protein sequence ID" value="GID58039.1"/>
    <property type="molecule type" value="Genomic_DNA"/>
</dbReference>
<dbReference type="InterPro" id="IPR006037">
    <property type="entry name" value="RCK_C"/>
</dbReference>
<dbReference type="PIRSF" id="PIRSF005028">
    <property type="entry name" value="KhtT"/>
    <property type="match status" value="1"/>
</dbReference>
<feature type="domain" description="RCK C-terminal" evidence="1">
    <location>
        <begin position="73"/>
        <end position="154"/>
    </location>
</feature>
<evidence type="ECO:0000313" key="2">
    <source>
        <dbReference type="EMBL" id="GID58039.1"/>
    </source>
</evidence>
<dbReference type="Pfam" id="PF25991">
    <property type="entry name" value="KhtT_N"/>
    <property type="match status" value="1"/>
</dbReference>
<reference evidence="2 3" key="1">
    <citation type="submission" date="2021-01" db="EMBL/GenBank/DDBJ databases">
        <title>Whole genome shotgun sequence of Actinoplanes couchii NBRC 106145.</title>
        <authorList>
            <person name="Komaki H."/>
            <person name="Tamura T."/>
        </authorList>
    </citation>
    <scope>NUCLEOTIDE SEQUENCE [LARGE SCALE GENOMIC DNA]</scope>
    <source>
        <strain evidence="2 3">NBRC 106145</strain>
    </source>
</reference>
<evidence type="ECO:0000313" key="3">
    <source>
        <dbReference type="Proteomes" id="UP000612282"/>
    </source>
</evidence>
<dbReference type="Gene3D" id="3.30.70.1450">
    <property type="entry name" value="Regulator of K+ conductance, C-terminal domain"/>
    <property type="match status" value="1"/>
</dbReference>
<name>A0ABQ3XHS7_9ACTN</name>
<dbReference type="RefSeq" id="WP_203801553.1">
    <property type="nucleotide sequence ID" value="NZ_BAAAQE010000019.1"/>
</dbReference>
<gene>
    <name evidence="2" type="ORF">Aco03nite_064430</name>
</gene>
<sequence>MTLERIGLPGVGVSHLLTTRDGERLGIVARPDGGRDIAIYDPAEPDRVALSVMLGPDEAHLVADVLHATVTLDHVAGPAQPASGLQAVRIRVPAGSAFTDRPLATPHGTEVVAVIRGVRVLPHPDPTLKLLPGDILIAIGSSAALARLHDLLAAPC</sequence>
<dbReference type="InterPro" id="IPR036721">
    <property type="entry name" value="RCK_C_sf"/>
</dbReference>
<dbReference type="Proteomes" id="UP000612282">
    <property type="component" value="Unassembled WGS sequence"/>
</dbReference>
<comment type="caution">
    <text evidence="2">The sequence shown here is derived from an EMBL/GenBank/DDBJ whole genome shotgun (WGS) entry which is preliminary data.</text>
</comment>
<dbReference type="InterPro" id="IPR026278">
    <property type="entry name" value="KhtT"/>
</dbReference>
<proteinExistence type="predicted"/>
<organism evidence="2 3">
    <name type="scientific">Actinoplanes couchii</name>
    <dbReference type="NCBI Taxonomy" id="403638"/>
    <lineage>
        <taxon>Bacteria</taxon>
        <taxon>Bacillati</taxon>
        <taxon>Actinomycetota</taxon>
        <taxon>Actinomycetes</taxon>
        <taxon>Micromonosporales</taxon>
        <taxon>Micromonosporaceae</taxon>
        <taxon>Actinoplanes</taxon>
    </lineage>
</organism>